<feature type="compositionally biased region" description="Polar residues" evidence="1">
    <location>
        <begin position="65"/>
        <end position="77"/>
    </location>
</feature>
<name>A0ABD2J704_HETSC</name>
<accession>A0ABD2J704</accession>
<dbReference type="EMBL" id="JBICCN010000225">
    <property type="protein sequence ID" value="KAL3085518.1"/>
    <property type="molecule type" value="Genomic_DNA"/>
</dbReference>
<feature type="region of interest" description="Disordered" evidence="1">
    <location>
        <begin position="1"/>
        <end position="100"/>
    </location>
</feature>
<evidence type="ECO:0000313" key="3">
    <source>
        <dbReference type="Proteomes" id="UP001620645"/>
    </source>
</evidence>
<feature type="compositionally biased region" description="Polar residues" evidence="1">
    <location>
        <begin position="125"/>
        <end position="134"/>
    </location>
</feature>
<evidence type="ECO:0000256" key="1">
    <source>
        <dbReference type="SAM" id="MobiDB-lite"/>
    </source>
</evidence>
<sequence>MDPSPEKSQEKQRPIQLIHEPKMEQKEMLEEPSKVEAQIENSNGKMPMTESVVDNFLSDEEYLTANESDSSGQSVEIPSSDDERSISVEETQSDVGVEERKGFLSNFPSPLAIFSQLKNSLCVGSGSSDQNETNNIEKDASSSKEADKQESPQLSKIEETEENWDKLFLETKTQWICHEKADNAQR</sequence>
<reference evidence="2 3" key="1">
    <citation type="submission" date="2024-10" db="EMBL/GenBank/DDBJ databases">
        <authorList>
            <person name="Kim D."/>
        </authorList>
    </citation>
    <scope>NUCLEOTIDE SEQUENCE [LARGE SCALE GENOMIC DNA]</scope>
    <source>
        <strain evidence="2">Taebaek</strain>
    </source>
</reference>
<comment type="caution">
    <text evidence="2">The sequence shown here is derived from an EMBL/GenBank/DDBJ whole genome shotgun (WGS) entry which is preliminary data.</text>
</comment>
<dbReference type="AlphaFoldDB" id="A0ABD2J704"/>
<evidence type="ECO:0000313" key="2">
    <source>
        <dbReference type="EMBL" id="KAL3085518.1"/>
    </source>
</evidence>
<gene>
    <name evidence="2" type="ORF">niasHS_008448</name>
</gene>
<proteinExistence type="predicted"/>
<feature type="compositionally biased region" description="Basic and acidic residues" evidence="1">
    <location>
        <begin position="1"/>
        <end position="34"/>
    </location>
</feature>
<feature type="compositionally biased region" description="Basic and acidic residues" evidence="1">
    <location>
        <begin position="135"/>
        <end position="150"/>
    </location>
</feature>
<dbReference type="Proteomes" id="UP001620645">
    <property type="component" value="Unassembled WGS sequence"/>
</dbReference>
<protein>
    <submittedName>
        <fullName evidence="2">Uncharacterized protein</fullName>
    </submittedName>
</protein>
<feature type="region of interest" description="Disordered" evidence="1">
    <location>
        <begin position="122"/>
        <end position="162"/>
    </location>
</feature>
<keyword evidence="3" id="KW-1185">Reference proteome</keyword>
<organism evidence="2 3">
    <name type="scientific">Heterodera schachtii</name>
    <name type="common">Sugarbeet cyst nematode worm</name>
    <name type="synonym">Tylenchus schachtii</name>
    <dbReference type="NCBI Taxonomy" id="97005"/>
    <lineage>
        <taxon>Eukaryota</taxon>
        <taxon>Metazoa</taxon>
        <taxon>Ecdysozoa</taxon>
        <taxon>Nematoda</taxon>
        <taxon>Chromadorea</taxon>
        <taxon>Rhabditida</taxon>
        <taxon>Tylenchina</taxon>
        <taxon>Tylenchomorpha</taxon>
        <taxon>Tylenchoidea</taxon>
        <taxon>Heteroderidae</taxon>
        <taxon>Heteroderinae</taxon>
        <taxon>Heterodera</taxon>
    </lineage>
</organism>